<evidence type="ECO:0000256" key="11">
    <source>
        <dbReference type="SAM" id="MobiDB-lite"/>
    </source>
</evidence>
<gene>
    <name evidence="13" type="ORF">K437DRAFT_239619</name>
</gene>
<dbReference type="PANTHER" id="PTHR23058">
    <property type="entry name" value="PEROXISOMAL MEMBRANE PROTEIN PEX14"/>
    <property type="match status" value="1"/>
</dbReference>
<dbReference type="AlphaFoldDB" id="A0A066VG18"/>
<keyword evidence="4" id="KW-0811">Translocation</keyword>
<evidence type="ECO:0000256" key="6">
    <source>
        <dbReference type="ARBA" id="ARBA00023140"/>
    </source>
</evidence>
<dbReference type="GeneID" id="25263011"/>
<proteinExistence type="inferred from homology"/>
<evidence type="ECO:0000256" key="10">
    <source>
        <dbReference type="RuleBase" id="RU367032"/>
    </source>
</evidence>
<feature type="compositionally biased region" description="Low complexity" evidence="11">
    <location>
        <begin position="251"/>
        <end position="262"/>
    </location>
</feature>
<evidence type="ECO:0000313" key="14">
    <source>
        <dbReference type="Proteomes" id="UP000027361"/>
    </source>
</evidence>
<evidence type="ECO:0000256" key="9">
    <source>
        <dbReference type="ARBA" id="ARBA00046271"/>
    </source>
</evidence>
<comment type="similarity">
    <text evidence="1 10">Belongs to the peroxin-14 family.</text>
</comment>
<reference evidence="13 14" key="1">
    <citation type="submission" date="2014-05" db="EMBL/GenBank/DDBJ databases">
        <title>Draft genome sequence of a rare smut relative, Tilletiaria anomala UBC 951.</title>
        <authorList>
            <consortium name="DOE Joint Genome Institute"/>
            <person name="Toome M."/>
            <person name="Kuo A."/>
            <person name="Henrissat B."/>
            <person name="Lipzen A."/>
            <person name="Tritt A."/>
            <person name="Yoshinaga Y."/>
            <person name="Zane M."/>
            <person name="Barry K."/>
            <person name="Grigoriev I.V."/>
            <person name="Spatafora J.W."/>
            <person name="Aimea M.C."/>
        </authorList>
    </citation>
    <scope>NUCLEOTIDE SEQUENCE [LARGE SCALE GENOMIC DNA]</scope>
    <source>
        <strain evidence="13 14">UBC 951</strain>
    </source>
</reference>
<dbReference type="FunCoup" id="A0A066VG18">
    <property type="interactions" value="14"/>
</dbReference>
<sequence length="334" mass="34987">MSDASSFPAAMPGAGPAPHAGSLRPEAISSAVAFLTDPKVSNAPLSQRVSFLESKGLSPSEIDAAMAQAGGGVVARTTPGPYPAYRFPYPPEAQQLGRDWRDWFIMAVVSGTIGYGIINLARKYLYPHLQPPNATILDSDLEALTAKYDEVAAQLSALEQESAGIKSGFDSQKELVETSLKEVEDAVKLVRNGEKKRDDDMSDMKREVDRIRDGMPKMFEKHREAQTSSLAEVQAELKSLKTLLVSRGAAAAGPSGIPAIGRTSTPTYGASKDSDALAASSSGSASPAKGYALPPPVKPSIPAWQLAQPNGAAGSSSKDSNGTLNGIDPASESS</sequence>
<dbReference type="EMBL" id="JMSN01000107">
    <property type="protein sequence ID" value="KDN39243.1"/>
    <property type="molecule type" value="Genomic_DNA"/>
</dbReference>
<comment type="subcellular location">
    <subcellularLocation>
        <location evidence="9 10">Peroxisome membrane</location>
    </subcellularLocation>
</comment>
<feature type="compositionally biased region" description="Polar residues" evidence="11">
    <location>
        <begin position="313"/>
        <end position="324"/>
    </location>
</feature>
<evidence type="ECO:0000256" key="7">
    <source>
        <dbReference type="ARBA" id="ARBA00029502"/>
    </source>
</evidence>
<comment type="caution">
    <text evidence="13">The sequence shown here is derived from an EMBL/GenBank/DDBJ whole genome shotgun (WGS) entry which is preliminary data.</text>
</comment>
<dbReference type="InterPro" id="IPR025655">
    <property type="entry name" value="PEX14"/>
</dbReference>
<dbReference type="InterPro" id="IPR006785">
    <property type="entry name" value="Pex14_N"/>
</dbReference>
<keyword evidence="2 10" id="KW-0813">Transport</keyword>
<feature type="region of interest" description="Disordered" evidence="11">
    <location>
        <begin position="251"/>
        <end position="334"/>
    </location>
</feature>
<dbReference type="InterPro" id="IPR036388">
    <property type="entry name" value="WH-like_DNA-bd_sf"/>
</dbReference>
<protein>
    <recommendedName>
        <fullName evidence="7 10">Peroxisomal membrane protein PEX14</fullName>
    </recommendedName>
    <alternativeName>
        <fullName evidence="8 10">Peroxin-14</fullName>
    </alternativeName>
</protein>
<evidence type="ECO:0000313" key="13">
    <source>
        <dbReference type="EMBL" id="KDN39243.1"/>
    </source>
</evidence>
<dbReference type="STRING" id="1037660.A0A066VG18"/>
<accession>A0A066VG18</accession>
<evidence type="ECO:0000259" key="12">
    <source>
        <dbReference type="Pfam" id="PF04695"/>
    </source>
</evidence>
<dbReference type="RefSeq" id="XP_013240966.1">
    <property type="nucleotide sequence ID" value="XM_013385512.1"/>
</dbReference>
<evidence type="ECO:0000256" key="3">
    <source>
        <dbReference type="ARBA" id="ARBA00022927"/>
    </source>
</evidence>
<feature type="compositionally biased region" description="Low complexity" evidence="11">
    <location>
        <begin position="276"/>
        <end position="292"/>
    </location>
</feature>
<dbReference type="InParanoid" id="A0A066VG18"/>
<dbReference type="PANTHER" id="PTHR23058:SF0">
    <property type="entry name" value="PEROXISOMAL MEMBRANE PROTEIN PEX14"/>
    <property type="match status" value="1"/>
</dbReference>
<organism evidence="13 14">
    <name type="scientific">Tilletiaria anomala (strain ATCC 24038 / CBS 436.72 / UBC 951)</name>
    <dbReference type="NCBI Taxonomy" id="1037660"/>
    <lineage>
        <taxon>Eukaryota</taxon>
        <taxon>Fungi</taxon>
        <taxon>Dikarya</taxon>
        <taxon>Basidiomycota</taxon>
        <taxon>Ustilaginomycotina</taxon>
        <taxon>Exobasidiomycetes</taxon>
        <taxon>Georgefischeriales</taxon>
        <taxon>Tilletiariaceae</taxon>
        <taxon>Tilletiaria</taxon>
    </lineage>
</organism>
<dbReference type="HOGENOM" id="CLU_045718_1_0_1"/>
<feature type="region of interest" description="Disordered" evidence="11">
    <location>
        <begin position="1"/>
        <end position="22"/>
    </location>
</feature>
<evidence type="ECO:0000256" key="2">
    <source>
        <dbReference type="ARBA" id="ARBA00022448"/>
    </source>
</evidence>
<evidence type="ECO:0000256" key="5">
    <source>
        <dbReference type="ARBA" id="ARBA00023136"/>
    </source>
</evidence>
<evidence type="ECO:0000256" key="8">
    <source>
        <dbReference type="ARBA" id="ARBA00029691"/>
    </source>
</evidence>
<dbReference type="GO" id="GO:1990429">
    <property type="term" value="C:peroxisomal importomer complex"/>
    <property type="evidence" value="ECO:0007669"/>
    <property type="project" value="TreeGrafter"/>
</dbReference>
<keyword evidence="6 10" id="KW-0576">Peroxisome</keyword>
<name>A0A066VG18_TILAU</name>
<comment type="function">
    <text evidence="10">Component of the PEX13-PEX14 docking complex, a translocon channel that specifically mediates the import of peroxisomal cargo proteins bound to PEX5 receptor. The PEX13-PEX14 docking complex forms a large import pore which can be opened to a diameter of about 9 nm. Mechanistically, PEX5 receptor along with cargo proteins associates with the PEX14 subunit of the PEX13-PEX14 docking complex in the cytosol, leading to the insertion of the receptor into the organelle membrane with the concomitant translocation of the cargo into the peroxisome matrix.</text>
</comment>
<dbReference type="GO" id="GO:0005778">
    <property type="term" value="C:peroxisomal membrane"/>
    <property type="evidence" value="ECO:0007669"/>
    <property type="project" value="UniProtKB-SubCell"/>
</dbReference>
<keyword evidence="14" id="KW-1185">Reference proteome</keyword>
<dbReference type="OMA" id="YNQWQPP"/>
<dbReference type="Pfam" id="PF04695">
    <property type="entry name" value="Pex14_N"/>
    <property type="match status" value="1"/>
</dbReference>
<keyword evidence="3 10" id="KW-0653">Protein transport</keyword>
<evidence type="ECO:0000256" key="1">
    <source>
        <dbReference type="ARBA" id="ARBA00005443"/>
    </source>
</evidence>
<dbReference type="GO" id="GO:0016560">
    <property type="term" value="P:protein import into peroxisome matrix, docking"/>
    <property type="evidence" value="ECO:0007669"/>
    <property type="project" value="UniProtKB-UniRule"/>
</dbReference>
<evidence type="ECO:0000256" key="4">
    <source>
        <dbReference type="ARBA" id="ARBA00023010"/>
    </source>
</evidence>
<dbReference type="Gene3D" id="1.10.10.10">
    <property type="entry name" value="Winged helix-like DNA-binding domain superfamily/Winged helix DNA-binding domain"/>
    <property type="match status" value="1"/>
</dbReference>
<dbReference type="GO" id="GO:0005102">
    <property type="term" value="F:signaling receptor binding"/>
    <property type="evidence" value="ECO:0007669"/>
    <property type="project" value="TreeGrafter"/>
</dbReference>
<dbReference type="OrthoDB" id="5549158at2759"/>
<keyword evidence="5 10" id="KW-0472">Membrane</keyword>
<feature type="domain" description="Peroxisome membrane anchor protein Pex14p N-terminal" evidence="12">
    <location>
        <begin position="24"/>
        <end position="67"/>
    </location>
</feature>
<dbReference type="Proteomes" id="UP000027361">
    <property type="component" value="Unassembled WGS sequence"/>
</dbReference>